<evidence type="ECO:0000313" key="2">
    <source>
        <dbReference type="EMBL" id="VEN42124.1"/>
    </source>
</evidence>
<proteinExistence type="predicted"/>
<dbReference type="FunFam" id="1.20.920.30:FF:000002">
    <property type="entry name" value="Dynein axonemal heavy chain 3"/>
    <property type="match status" value="1"/>
</dbReference>
<dbReference type="Gene3D" id="1.20.920.30">
    <property type="match status" value="1"/>
</dbReference>
<dbReference type="GO" id="GO:0007018">
    <property type="term" value="P:microtubule-based movement"/>
    <property type="evidence" value="ECO:0007669"/>
    <property type="project" value="InterPro"/>
</dbReference>
<dbReference type="PANTHER" id="PTHR22878">
    <property type="entry name" value="DYNEIN HEAVY CHAIN 6, AXONEMAL-LIKE-RELATED"/>
    <property type="match status" value="1"/>
</dbReference>
<evidence type="ECO:0000313" key="3">
    <source>
        <dbReference type="Proteomes" id="UP000410492"/>
    </source>
</evidence>
<dbReference type="EMBL" id="CAACVG010006844">
    <property type="protein sequence ID" value="VEN42124.1"/>
    <property type="molecule type" value="Genomic_DNA"/>
</dbReference>
<dbReference type="GO" id="GO:0051959">
    <property type="term" value="F:dynein light intermediate chain binding"/>
    <property type="evidence" value="ECO:0007669"/>
    <property type="project" value="InterPro"/>
</dbReference>
<dbReference type="Proteomes" id="UP000410492">
    <property type="component" value="Unassembled WGS sequence"/>
</dbReference>
<dbReference type="InterPro" id="IPR026983">
    <property type="entry name" value="DHC"/>
</dbReference>
<dbReference type="Pfam" id="PF17857">
    <property type="entry name" value="AAA_lid_1"/>
    <property type="match status" value="1"/>
</dbReference>
<dbReference type="SUPFAM" id="SSF52540">
    <property type="entry name" value="P-loop containing nucleoside triphosphate hydrolases"/>
    <property type="match status" value="1"/>
</dbReference>
<dbReference type="InterPro" id="IPR041589">
    <property type="entry name" value="DNAH3_AAA_lid_1"/>
</dbReference>
<dbReference type="PANTHER" id="PTHR22878:SF66">
    <property type="entry name" value="DYNEIN AXONEMAL HEAVY CHAIN 7"/>
    <property type="match status" value="1"/>
</dbReference>
<accession>A0A653C2N7</accession>
<dbReference type="Pfam" id="PF12775">
    <property type="entry name" value="AAA_7"/>
    <property type="match status" value="1"/>
</dbReference>
<sequence>MVAPPIPRDIPVNQIIVTTVETIRNVAVMQLLVQHQKAMLIIGPTGTGKSVYVTDFLLKKNDTTTYLPLFINFSAQTTANQTQDIITAKLDKRRKGVFGPPVTKRLVIFVDDINMSLKEPYGAQPPIELLRQWFDHEMWYDKKEIVPMRLVDIQFMCAMCPSTGGENTVTPRFLRHFNHLCIDEFQDAILINIFSKIMLWHLDTRGFSKDFDPCIEEIVLATLNIFKMARKYLLPTPNKSHYVFNLRDFSRVIQGVLLSVPEAMEDMTAMKRLWVHEVLRVYYDRLVEDPDRLWMIGALHKVCQDELHEDLNKMCERLATPGVKQIGEIELRNLLYCDFANPKADTRHYMEVLNLDQLKSIIEGYLAEYNNMSKKPMNLELFSQFYCAEFCIKFYTIF</sequence>
<reference evidence="2 3" key="1">
    <citation type="submission" date="2019-01" db="EMBL/GenBank/DDBJ databases">
        <authorList>
            <person name="Sayadi A."/>
        </authorList>
    </citation>
    <scope>NUCLEOTIDE SEQUENCE [LARGE SCALE GENOMIC DNA]</scope>
</reference>
<organism evidence="2 3">
    <name type="scientific">Callosobruchus maculatus</name>
    <name type="common">Southern cowpea weevil</name>
    <name type="synonym">Pulse bruchid</name>
    <dbReference type="NCBI Taxonomy" id="64391"/>
    <lineage>
        <taxon>Eukaryota</taxon>
        <taxon>Metazoa</taxon>
        <taxon>Ecdysozoa</taxon>
        <taxon>Arthropoda</taxon>
        <taxon>Hexapoda</taxon>
        <taxon>Insecta</taxon>
        <taxon>Pterygota</taxon>
        <taxon>Neoptera</taxon>
        <taxon>Endopterygota</taxon>
        <taxon>Coleoptera</taxon>
        <taxon>Polyphaga</taxon>
        <taxon>Cucujiformia</taxon>
        <taxon>Chrysomeloidea</taxon>
        <taxon>Chrysomelidae</taxon>
        <taxon>Bruchinae</taxon>
        <taxon>Bruchini</taxon>
        <taxon>Callosobruchus</taxon>
    </lineage>
</organism>
<dbReference type="Gene3D" id="3.40.50.300">
    <property type="entry name" value="P-loop containing nucleotide triphosphate hydrolases"/>
    <property type="match status" value="1"/>
</dbReference>
<dbReference type="GO" id="GO:0030286">
    <property type="term" value="C:dynein complex"/>
    <property type="evidence" value="ECO:0007669"/>
    <property type="project" value="InterPro"/>
</dbReference>
<dbReference type="GO" id="GO:0045505">
    <property type="term" value="F:dynein intermediate chain binding"/>
    <property type="evidence" value="ECO:0007669"/>
    <property type="project" value="InterPro"/>
</dbReference>
<feature type="domain" description="Dynein heavy chain 3 AAA+ lid" evidence="1">
    <location>
        <begin position="222"/>
        <end position="293"/>
    </location>
</feature>
<dbReference type="InterPro" id="IPR027417">
    <property type="entry name" value="P-loop_NTPase"/>
</dbReference>
<gene>
    <name evidence="2" type="ORF">CALMAC_LOCUS5718</name>
</gene>
<feature type="non-terminal residue" evidence="2">
    <location>
        <position position="398"/>
    </location>
</feature>
<protein>
    <recommendedName>
        <fullName evidence="1">Dynein heavy chain 3 AAA+ lid domain-containing protein</fullName>
    </recommendedName>
</protein>
<dbReference type="OrthoDB" id="447173at2759"/>
<dbReference type="AlphaFoldDB" id="A0A653C2N7"/>
<keyword evidence="3" id="KW-1185">Reference proteome</keyword>
<name>A0A653C2N7_CALMS</name>
<evidence type="ECO:0000259" key="1">
    <source>
        <dbReference type="Pfam" id="PF17857"/>
    </source>
</evidence>